<dbReference type="InterPro" id="IPR001466">
    <property type="entry name" value="Beta-lactam-related"/>
</dbReference>
<sequence length="620" mass="70469">MKRLLLLIFVFLYFSGNLLSLNDTIVIEEKNDSIPESVYQLVLLKNKDEIIPFTGLEESWFSCFIAGELSYFGDRMRDYQEMDVDSFPLDSILEKRLLRESENKKKRLVLGINSDCDDASLRSSVTDFVKEHPTVVVFFGSPEDLGEWDGLSSAEVLLLSEKNDSICQDHAAQALFGGIGIQGKLQKEIPGMYAKGHGIETQGGLRFEYTQPDSLGLNGDRLNERIDSVVNQAIGQKAFPGCQILMAVNGKVILRKSYGYHTYDKKQKVQNADLYDLASVTKISGPLPLLMQLNGAGVLDLDRPFSDYWSDWKNRLFHCSNKDTLTLRQILAHQARLVPYLGFWRETKQDGSFKRRFYRLEASPKFPYEVGEHLYLKERFKNKIYRLIRRSDLLPEAEYRYSGLSFLVYPEMISQMTGISYEELLYSEVYRPLGATRLVYNPLNKGFSQRNIPPTEVDLFYRESQVHGRVHDEAAAVLGGVSGNAGLFGNANDLGKLMQMYLNMGQYGGQQIIPHSVVEEFIAVQYPENENRRGLGFDKPLLDNKETDSDAAYPARGASQSSFGHSGFTGTFVWMDPASRVLYIFLSNRVFPTRENVALYDLNVRTSIQQILYDALEEAY</sequence>
<dbReference type="RefSeq" id="WP_114436663.1">
    <property type="nucleotide sequence ID" value="NZ_QPIZ01000006.1"/>
</dbReference>
<reference evidence="3 4" key="1">
    <citation type="submission" date="2018-07" db="EMBL/GenBank/DDBJ databases">
        <title>Freshwater and sediment microbial communities from various areas in North America, analyzing microbe dynamics in response to fracking.</title>
        <authorList>
            <person name="Lamendella R."/>
        </authorList>
    </citation>
    <scope>NUCLEOTIDE SEQUENCE [LARGE SCALE GENOMIC DNA]</scope>
    <source>
        <strain evidence="3 4">160A</strain>
    </source>
</reference>
<dbReference type="GO" id="GO:0016787">
    <property type="term" value="F:hydrolase activity"/>
    <property type="evidence" value="ECO:0007669"/>
    <property type="project" value="UniProtKB-KW"/>
</dbReference>
<protein>
    <submittedName>
        <fullName evidence="3">CubicO group peptidase (Beta-lactamase class C family)</fullName>
    </submittedName>
</protein>
<dbReference type="InterPro" id="IPR050789">
    <property type="entry name" value="Diverse_Enzym_Activities"/>
</dbReference>
<dbReference type="PANTHER" id="PTHR43283:SF11">
    <property type="entry name" value="BETA-LACTAMASE-RELATED DOMAIN-CONTAINING PROTEIN"/>
    <property type="match status" value="1"/>
</dbReference>
<evidence type="ECO:0000313" key="4">
    <source>
        <dbReference type="Proteomes" id="UP000252733"/>
    </source>
</evidence>
<dbReference type="SUPFAM" id="SSF56601">
    <property type="entry name" value="beta-lactamase/transpeptidase-like"/>
    <property type="match status" value="1"/>
</dbReference>
<dbReference type="EMBL" id="QPIZ01000006">
    <property type="protein sequence ID" value="RCW37334.1"/>
    <property type="molecule type" value="Genomic_DNA"/>
</dbReference>
<dbReference type="InterPro" id="IPR012338">
    <property type="entry name" value="Beta-lactam/transpept-like"/>
</dbReference>
<organism evidence="3 4">
    <name type="scientific">Marinilabilia salmonicolor</name>
    <dbReference type="NCBI Taxonomy" id="989"/>
    <lineage>
        <taxon>Bacteria</taxon>
        <taxon>Pseudomonadati</taxon>
        <taxon>Bacteroidota</taxon>
        <taxon>Bacteroidia</taxon>
        <taxon>Marinilabiliales</taxon>
        <taxon>Marinilabiliaceae</taxon>
        <taxon>Marinilabilia</taxon>
    </lineage>
</organism>
<evidence type="ECO:0000259" key="2">
    <source>
        <dbReference type="Pfam" id="PF00144"/>
    </source>
</evidence>
<dbReference type="Proteomes" id="UP000252733">
    <property type="component" value="Unassembled WGS sequence"/>
</dbReference>
<accession>A0A368VCH5</accession>
<dbReference type="PANTHER" id="PTHR43283">
    <property type="entry name" value="BETA-LACTAMASE-RELATED"/>
    <property type="match status" value="1"/>
</dbReference>
<gene>
    <name evidence="3" type="ORF">DFO77_10626</name>
</gene>
<evidence type="ECO:0000256" key="1">
    <source>
        <dbReference type="ARBA" id="ARBA00022801"/>
    </source>
</evidence>
<name>A0A368VCH5_9BACT</name>
<keyword evidence="1" id="KW-0378">Hydrolase</keyword>
<dbReference type="Pfam" id="PF00144">
    <property type="entry name" value="Beta-lactamase"/>
    <property type="match status" value="1"/>
</dbReference>
<keyword evidence="4" id="KW-1185">Reference proteome</keyword>
<evidence type="ECO:0000313" key="3">
    <source>
        <dbReference type="EMBL" id="RCW37334.1"/>
    </source>
</evidence>
<dbReference type="Gene3D" id="3.40.710.10">
    <property type="entry name" value="DD-peptidase/beta-lactamase superfamily"/>
    <property type="match status" value="1"/>
</dbReference>
<proteinExistence type="predicted"/>
<comment type="caution">
    <text evidence="3">The sequence shown here is derived from an EMBL/GenBank/DDBJ whole genome shotgun (WGS) entry which is preliminary data.</text>
</comment>
<dbReference type="AlphaFoldDB" id="A0A368VCH5"/>
<feature type="domain" description="Beta-lactamase-related" evidence="2">
    <location>
        <begin position="227"/>
        <end position="599"/>
    </location>
</feature>